<accession>A0ABR8QD31</accession>
<evidence type="ECO:0008006" key="3">
    <source>
        <dbReference type="Google" id="ProtNLM"/>
    </source>
</evidence>
<proteinExistence type="predicted"/>
<dbReference type="Proteomes" id="UP000604241">
    <property type="component" value="Unassembled WGS sequence"/>
</dbReference>
<dbReference type="EMBL" id="JACSQV010000006">
    <property type="protein sequence ID" value="MBD7918326.1"/>
    <property type="molecule type" value="Genomic_DNA"/>
</dbReference>
<keyword evidence="2" id="KW-1185">Reference proteome</keyword>
<protein>
    <recommendedName>
        <fullName evidence="3">Alternate-type signal peptide domain-containing protein</fullName>
    </recommendedName>
</protein>
<comment type="caution">
    <text evidence="1">The sequence shown here is derived from an EMBL/GenBank/DDBJ whole genome shotgun (WGS) entry which is preliminary data.</text>
</comment>
<evidence type="ECO:0000313" key="1">
    <source>
        <dbReference type="EMBL" id="MBD7918326.1"/>
    </source>
</evidence>
<sequence length="210" mass="21452">MRRRRALSLVATALVVAGATAGITYAMWGKDASLAMPVVRAGNLDLALVGTPQWSETTPGITHAVPTQSDYVTANHLATPGDTFTVRQEFRTTLTGDNLAARVNVRWDTPPSLTPAGRVTATYVVTTPGGTSSTPAAVGSPVTVPSGGANITPAQVAAWGSTPWSVTVTLAYTGTSSFVVAPTAVDSQPATSLGTVVIELAQVRTGAGFS</sequence>
<evidence type="ECO:0000313" key="2">
    <source>
        <dbReference type="Proteomes" id="UP000604241"/>
    </source>
</evidence>
<gene>
    <name evidence="1" type="ORF">H9657_08565</name>
</gene>
<reference evidence="1 2" key="1">
    <citation type="submission" date="2020-08" db="EMBL/GenBank/DDBJ databases">
        <title>A Genomic Blueprint of the Chicken Gut Microbiome.</title>
        <authorList>
            <person name="Gilroy R."/>
            <person name="Ravi A."/>
            <person name="Getino M."/>
            <person name="Pursley I."/>
            <person name="Horton D.L."/>
            <person name="Alikhan N.-F."/>
            <person name="Baker D."/>
            <person name="Gharbi K."/>
            <person name="Hall N."/>
            <person name="Watson M."/>
            <person name="Adriaenssens E.M."/>
            <person name="Foster-Nyarko E."/>
            <person name="Jarju S."/>
            <person name="Secka A."/>
            <person name="Antonio M."/>
            <person name="Oren A."/>
            <person name="Chaudhuri R."/>
            <person name="La Ragione R.M."/>
            <person name="Hildebrand F."/>
            <person name="Pallen M.J."/>
        </authorList>
    </citation>
    <scope>NUCLEOTIDE SEQUENCE [LARGE SCALE GENOMIC DNA]</scope>
    <source>
        <strain evidence="1 2">Sa3CUA2</strain>
    </source>
</reference>
<dbReference type="RefSeq" id="WP_191782385.1">
    <property type="nucleotide sequence ID" value="NZ_JACSQV010000006.1"/>
</dbReference>
<name>A0ABR8QD31_9CELL</name>
<organism evidence="1 2">
    <name type="scientific">Cellulomonas avistercoris</name>
    <dbReference type="NCBI Taxonomy" id="2762242"/>
    <lineage>
        <taxon>Bacteria</taxon>
        <taxon>Bacillati</taxon>
        <taxon>Actinomycetota</taxon>
        <taxon>Actinomycetes</taxon>
        <taxon>Micrococcales</taxon>
        <taxon>Cellulomonadaceae</taxon>
        <taxon>Cellulomonas</taxon>
    </lineage>
</organism>